<feature type="domain" description="RimM N-terminal" evidence="6">
    <location>
        <begin position="12"/>
        <end position="90"/>
    </location>
</feature>
<accession>A0A561EBZ5</accession>
<keyword evidence="4 5" id="KW-0143">Chaperone</keyword>
<reference evidence="8 9" key="1">
    <citation type="submission" date="2019-06" db="EMBL/GenBank/DDBJ databases">
        <title>Sequencing the genomes of 1000 actinobacteria strains.</title>
        <authorList>
            <person name="Klenk H.-P."/>
        </authorList>
    </citation>
    <scope>NUCLEOTIDE SEQUENCE [LARGE SCALE GENOMIC DNA]</scope>
    <source>
        <strain evidence="8 9">DSM 19560</strain>
    </source>
</reference>
<evidence type="ECO:0000256" key="4">
    <source>
        <dbReference type="ARBA" id="ARBA00023186"/>
    </source>
</evidence>
<keyword evidence="2 5" id="KW-0690">Ribosome biogenesis</keyword>
<dbReference type="GO" id="GO:0043022">
    <property type="term" value="F:ribosome binding"/>
    <property type="evidence" value="ECO:0007669"/>
    <property type="project" value="InterPro"/>
</dbReference>
<comment type="domain">
    <text evidence="5">The PRC barrel domain binds ribosomal protein uS19.</text>
</comment>
<keyword evidence="3 5" id="KW-0698">rRNA processing</keyword>
<evidence type="ECO:0000256" key="3">
    <source>
        <dbReference type="ARBA" id="ARBA00022552"/>
    </source>
</evidence>
<dbReference type="InterPro" id="IPR002676">
    <property type="entry name" value="RimM_N"/>
</dbReference>
<evidence type="ECO:0000259" key="7">
    <source>
        <dbReference type="Pfam" id="PF24986"/>
    </source>
</evidence>
<evidence type="ECO:0000256" key="1">
    <source>
        <dbReference type="ARBA" id="ARBA00022490"/>
    </source>
</evidence>
<comment type="caution">
    <text evidence="8">The sequence shown here is derived from an EMBL/GenBank/DDBJ whole genome shotgun (WGS) entry which is preliminary data.</text>
</comment>
<dbReference type="PANTHER" id="PTHR33692">
    <property type="entry name" value="RIBOSOME MATURATION FACTOR RIMM"/>
    <property type="match status" value="1"/>
</dbReference>
<dbReference type="GO" id="GO:0005840">
    <property type="term" value="C:ribosome"/>
    <property type="evidence" value="ECO:0007669"/>
    <property type="project" value="InterPro"/>
</dbReference>
<dbReference type="Gene3D" id="2.40.30.60">
    <property type="entry name" value="RimM"/>
    <property type="match status" value="1"/>
</dbReference>
<evidence type="ECO:0000259" key="6">
    <source>
        <dbReference type="Pfam" id="PF01782"/>
    </source>
</evidence>
<dbReference type="GO" id="GO:0006364">
    <property type="term" value="P:rRNA processing"/>
    <property type="evidence" value="ECO:0007669"/>
    <property type="project" value="UniProtKB-UniRule"/>
</dbReference>
<evidence type="ECO:0000313" key="8">
    <source>
        <dbReference type="EMBL" id="TWE13133.1"/>
    </source>
</evidence>
<comment type="subcellular location">
    <subcellularLocation>
        <location evidence="5">Cytoplasm</location>
    </subcellularLocation>
</comment>
<comment type="subunit">
    <text evidence="5">Binds ribosomal protein uS19.</text>
</comment>
<name>A0A561EBZ5_9MICO</name>
<dbReference type="NCBIfam" id="TIGR02273">
    <property type="entry name" value="16S_RimM"/>
    <property type="match status" value="1"/>
</dbReference>
<gene>
    <name evidence="5" type="primary">rimM</name>
    <name evidence="8" type="ORF">BKA23_1962</name>
</gene>
<organism evidence="8 9">
    <name type="scientific">Rudaeicoccus suwonensis</name>
    <dbReference type="NCBI Taxonomy" id="657409"/>
    <lineage>
        <taxon>Bacteria</taxon>
        <taxon>Bacillati</taxon>
        <taxon>Actinomycetota</taxon>
        <taxon>Actinomycetes</taxon>
        <taxon>Micrococcales</taxon>
        <taxon>Dermacoccaceae</taxon>
        <taxon>Rudaeicoccus</taxon>
    </lineage>
</organism>
<dbReference type="PANTHER" id="PTHR33692:SF1">
    <property type="entry name" value="RIBOSOME MATURATION FACTOR RIMM"/>
    <property type="match status" value="1"/>
</dbReference>
<proteinExistence type="inferred from homology"/>
<comment type="function">
    <text evidence="5">An accessory protein needed during the final step in the assembly of 30S ribosomal subunit, possibly for assembly of the head region. Essential for efficient processing of 16S rRNA. May be needed both before and after RbfA during the maturation of 16S rRNA. It has affinity for free ribosomal 30S subunits but not for 70S ribosomes.</text>
</comment>
<dbReference type="Pfam" id="PF24986">
    <property type="entry name" value="PRC_RimM"/>
    <property type="match status" value="1"/>
</dbReference>
<dbReference type="SUPFAM" id="SSF50346">
    <property type="entry name" value="PRC-barrel domain"/>
    <property type="match status" value="1"/>
</dbReference>
<dbReference type="HAMAP" id="MF_00014">
    <property type="entry name" value="Ribosome_mat_RimM"/>
    <property type="match status" value="1"/>
</dbReference>
<sequence length="177" mass="19226">MDGDRMAANDVVVARLGKPHGLKGEVTVRLHTDMPQERFVVGASLTTQPADVGPLVLRTHRVHNGIHLLSFEGFADRTAAESLRGVQLLAGADDVDEDDAWYADDLIGLRVEHRDGRLLGEVTDLLDRPAQDLLEVRLTDGRTAFVPFVEQLVPEVDVEAGRVVVDPPPGLLDLAGE</sequence>
<evidence type="ECO:0000256" key="2">
    <source>
        <dbReference type="ARBA" id="ARBA00022517"/>
    </source>
</evidence>
<dbReference type="GO" id="GO:0005737">
    <property type="term" value="C:cytoplasm"/>
    <property type="evidence" value="ECO:0007669"/>
    <property type="project" value="UniProtKB-SubCell"/>
</dbReference>
<dbReference type="AlphaFoldDB" id="A0A561EBZ5"/>
<dbReference type="SUPFAM" id="SSF50447">
    <property type="entry name" value="Translation proteins"/>
    <property type="match status" value="1"/>
</dbReference>
<dbReference type="InterPro" id="IPR009000">
    <property type="entry name" value="Transl_B-barrel_sf"/>
</dbReference>
<dbReference type="Gene3D" id="2.30.30.240">
    <property type="entry name" value="PRC-barrel domain"/>
    <property type="match status" value="1"/>
</dbReference>
<evidence type="ECO:0000256" key="5">
    <source>
        <dbReference type="HAMAP-Rule" id="MF_00014"/>
    </source>
</evidence>
<dbReference type="InterPro" id="IPR036976">
    <property type="entry name" value="RimM_N_sf"/>
</dbReference>
<dbReference type="Pfam" id="PF01782">
    <property type="entry name" value="RimM"/>
    <property type="match status" value="1"/>
</dbReference>
<evidence type="ECO:0000313" key="9">
    <source>
        <dbReference type="Proteomes" id="UP000318297"/>
    </source>
</evidence>
<dbReference type="InterPro" id="IPR056792">
    <property type="entry name" value="PRC_RimM"/>
</dbReference>
<comment type="similarity">
    <text evidence="5">Belongs to the RimM family.</text>
</comment>
<dbReference type="EMBL" id="VIVQ01000001">
    <property type="protein sequence ID" value="TWE13133.1"/>
    <property type="molecule type" value="Genomic_DNA"/>
</dbReference>
<dbReference type="InterPro" id="IPR011961">
    <property type="entry name" value="RimM"/>
</dbReference>
<dbReference type="RefSeq" id="WP_246104551.1">
    <property type="nucleotide sequence ID" value="NZ_VIVQ01000001.1"/>
</dbReference>
<protein>
    <recommendedName>
        <fullName evidence="5">Ribosome maturation factor RimM</fullName>
    </recommendedName>
</protein>
<keyword evidence="1 5" id="KW-0963">Cytoplasm</keyword>
<feature type="domain" description="Ribosome maturation factor RimM PRC barrel" evidence="7">
    <location>
        <begin position="104"/>
        <end position="171"/>
    </location>
</feature>
<dbReference type="InterPro" id="IPR011033">
    <property type="entry name" value="PRC_barrel-like_sf"/>
</dbReference>
<keyword evidence="9" id="KW-1185">Reference proteome</keyword>
<dbReference type="GO" id="GO:0042274">
    <property type="term" value="P:ribosomal small subunit biogenesis"/>
    <property type="evidence" value="ECO:0007669"/>
    <property type="project" value="UniProtKB-UniRule"/>
</dbReference>
<dbReference type="Proteomes" id="UP000318297">
    <property type="component" value="Unassembled WGS sequence"/>
</dbReference>